<dbReference type="OrthoDB" id="291792at2759"/>
<keyword evidence="2" id="KW-1185">Reference proteome</keyword>
<dbReference type="Proteomes" id="UP000269721">
    <property type="component" value="Unassembled WGS sequence"/>
</dbReference>
<dbReference type="EMBL" id="KZ999802">
    <property type="protein sequence ID" value="RKO84722.1"/>
    <property type="molecule type" value="Genomic_DNA"/>
</dbReference>
<accession>A0A4P9VZG9</accession>
<name>A0A4P9VZG9_9FUNG</name>
<organism evidence="1 2">
    <name type="scientific">Blyttiomyces helicus</name>
    <dbReference type="NCBI Taxonomy" id="388810"/>
    <lineage>
        <taxon>Eukaryota</taxon>
        <taxon>Fungi</taxon>
        <taxon>Fungi incertae sedis</taxon>
        <taxon>Chytridiomycota</taxon>
        <taxon>Chytridiomycota incertae sedis</taxon>
        <taxon>Chytridiomycetes</taxon>
        <taxon>Chytridiomycetes incertae sedis</taxon>
        <taxon>Blyttiomyces</taxon>
    </lineage>
</organism>
<reference evidence="2" key="1">
    <citation type="journal article" date="2018" name="Nat. Microbiol.">
        <title>Leveraging single-cell genomics to expand the fungal tree of life.</title>
        <authorList>
            <person name="Ahrendt S.R."/>
            <person name="Quandt C.A."/>
            <person name="Ciobanu D."/>
            <person name="Clum A."/>
            <person name="Salamov A."/>
            <person name="Andreopoulos B."/>
            <person name="Cheng J.F."/>
            <person name="Woyke T."/>
            <person name="Pelin A."/>
            <person name="Henrissat B."/>
            <person name="Reynolds N.K."/>
            <person name="Benny G.L."/>
            <person name="Smith M.E."/>
            <person name="James T.Y."/>
            <person name="Grigoriev I.V."/>
        </authorList>
    </citation>
    <scope>NUCLEOTIDE SEQUENCE [LARGE SCALE GENOMIC DNA]</scope>
</reference>
<evidence type="ECO:0000313" key="2">
    <source>
        <dbReference type="Proteomes" id="UP000269721"/>
    </source>
</evidence>
<protein>
    <submittedName>
        <fullName evidence="1">Uncharacterized protein</fullName>
    </submittedName>
</protein>
<dbReference type="AlphaFoldDB" id="A0A4P9VZG9"/>
<feature type="non-terminal residue" evidence="1">
    <location>
        <position position="77"/>
    </location>
</feature>
<evidence type="ECO:0000313" key="1">
    <source>
        <dbReference type="EMBL" id="RKO84722.1"/>
    </source>
</evidence>
<proteinExistence type="predicted"/>
<gene>
    <name evidence="1" type="ORF">BDK51DRAFT_13332</name>
</gene>
<sequence length="77" mass="8207">MADMEPNLLQVLKLVRAGTIKYGTDTGYANLLAPYAKRVGLDPALADPARGMLPCLLVHGGIEGCANHKAALWKKGF</sequence>